<dbReference type="InterPro" id="IPR002545">
    <property type="entry name" value="CheW-lke_dom"/>
</dbReference>
<dbReference type="Pfam" id="PF01584">
    <property type="entry name" value="CheW"/>
    <property type="match status" value="1"/>
</dbReference>
<dbReference type="GO" id="GO:0005829">
    <property type="term" value="C:cytosol"/>
    <property type="evidence" value="ECO:0007669"/>
    <property type="project" value="TreeGrafter"/>
</dbReference>
<organism evidence="3 4">
    <name type="scientific">Thiorhodococcus mannitoliphagus</name>
    <dbReference type="NCBI Taxonomy" id="329406"/>
    <lineage>
        <taxon>Bacteria</taxon>
        <taxon>Pseudomonadati</taxon>
        <taxon>Pseudomonadota</taxon>
        <taxon>Gammaproteobacteria</taxon>
        <taxon>Chromatiales</taxon>
        <taxon>Chromatiaceae</taxon>
        <taxon>Thiorhodococcus</taxon>
    </lineage>
</organism>
<name>A0A6P1DU11_9GAMM</name>
<dbReference type="PROSITE" id="PS50851">
    <property type="entry name" value="CHEW"/>
    <property type="match status" value="1"/>
</dbReference>
<evidence type="ECO:0000313" key="3">
    <source>
        <dbReference type="EMBL" id="NEX21598.1"/>
    </source>
</evidence>
<reference evidence="4" key="1">
    <citation type="journal article" date="2020" name="Microbiol. Resour. Announc.">
        <title>Draft Genome Sequences of Thiorhodococcus mannitoliphagus and Thiorhodococcus minor, Purple Sulfur Photosynthetic Bacteria in the Gammaproteobacterial Family Chromatiaceae.</title>
        <authorList>
            <person name="Aviles F.A."/>
            <person name="Meyer T.E."/>
            <person name="Kyndt J.A."/>
        </authorList>
    </citation>
    <scope>NUCLEOTIDE SEQUENCE [LARGE SCALE GENOMIC DNA]</scope>
    <source>
        <strain evidence="4">DSM 18266</strain>
    </source>
</reference>
<protein>
    <recommendedName>
        <fullName evidence="2">CheW-like domain-containing protein</fullName>
    </recommendedName>
</protein>
<comment type="caution">
    <text evidence="3">The sequence shown here is derived from an EMBL/GenBank/DDBJ whole genome shotgun (WGS) entry which is preliminary data.</text>
</comment>
<evidence type="ECO:0000259" key="2">
    <source>
        <dbReference type="PROSITE" id="PS50851"/>
    </source>
</evidence>
<evidence type="ECO:0000313" key="4">
    <source>
        <dbReference type="Proteomes" id="UP000471640"/>
    </source>
</evidence>
<dbReference type="SMART" id="SM00260">
    <property type="entry name" value="CheW"/>
    <property type="match status" value="1"/>
</dbReference>
<dbReference type="EMBL" id="JAAIJR010000061">
    <property type="protein sequence ID" value="NEX21598.1"/>
    <property type="molecule type" value="Genomic_DNA"/>
</dbReference>
<dbReference type="SUPFAM" id="SSF50341">
    <property type="entry name" value="CheW-like"/>
    <property type="match status" value="1"/>
</dbReference>
<dbReference type="PANTHER" id="PTHR22617:SF23">
    <property type="entry name" value="CHEMOTAXIS PROTEIN CHEW"/>
    <property type="match status" value="1"/>
</dbReference>
<evidence type="ECO:0000256" key="1">
    <source>
        <dbReference type="SAM" id="MobiDB-lite"/>
    </source>
</evidence>
<feature type="domain" description="CheW-like" evidence="2">
    <location>
        <begin position="51"/>
        <end position="192"/>
    </location>
</feature>
<feature type="region of interest" description="Disordered" evidence="1">
    <location>
        <begin position="1"/>
        <end position="25"/>
    </location>
</feature>
<dbReference type="Gene3D" id="2.30.30.40">
    <property type="entry name" value="SH3 Domains"/>
    <property type="match status" value="1"/>
</dbReference>
<accession>A0A6P1DU11</accession>
<dbReference type="InterPro" id="IPR039315">
    <property type="entry name" value="CheW"/>
</dbReference>
<reference evidence="3 4" key="2">
    <citation type="submission" date="2020-02" db="EMBL/GenBank/DDBJ databases">
        <title>Genome sequences of Thiorhodococcus mannitoliphagus and Thiorhodococcus minor, purple sulfur photosynthetic bacteria in the gammaproteobacterial family, Chromatiaceae.</title>
        <authorList>
            <person name="Aviles F.A."/>
            <person name="Meyer T.E."/>
            <person name="Kyndt J.A."/>
        </authorList>
    </citation>
    <scope>NUCLEOTIDE SEQUENCE [LARGE SCALE GENOMIC DNA]</scope>
    <source>
        <strain evidence="3 4">DSM 18266</strain>
    </source>
</reference>
<proteinExistence type="predicted"/>
<gene>
    <name evidence="3" type="ORF">G3480_14975</name>
</gene>
<dbReference type="AlphaFoldDB" id="A0A6P1DU11"/>
<sequence>MPYETRGLDGADSAPDGPIAPANNELADPQSLKEWAAAYARSVVAPSAGADAEFILFRLGEERFAANLDELDEVANVVGGIAVAHASSLVIGLTNLRGEVLPLLDTGALLDAGSSVSIGASNRTLVVRDRRGRRSGLPVDAVIGVANLDPTTFNLYPGRRGHGLIGRLGIAEHDDAALTLVDLSPLRRDTLDQF</sequence>
<dbReference type="GO" id="GO:0007165">
    <property type="term" value="P:signal transduction"/>
    <property type="evidence" value="ECO:0007669"/>
    <property type="project" value="InterPro"/>
</dbReference>
<dbReference type="RefSeq" id="WP_164654699.1">
    <property type="nucleotide sequence ID" value="NZ_JAAIJR010000061.1"/>
</dbReference>
<dbReference type="Proteomes" id="UP000471640">
    <property type="component" value="Unassembled WGS sequence"/>
</dbReference>
<dbReference type="GO" id="GO:0006935">
    <property type="term" value="P:chemotaxis"/>
    <property type="evidence" value="ECO:0007669"/>
    <property type="project" value="InterPro"/>
</dbReference>
<dbReference type="Gene3D" id="2.40.50.180">
    <property type="entry name" value="CheA-289, Domain 4"/>
    <property type="match status" value="1"/>
</dbReference>
<keyword evidence="4" id="KW-1185">Reference proteome</keyword>
<dbReference type="InterPro" id="IPR036061">
    <property type="entry name" value="CheW-like_dom_sf"/>
</dbReference>
<dbReference type="PANTHER" id="PTHR22617">
    <property type="entry name" value="CHEMOTAXIS SENSOR HISTIDINE KINASE-RELATED"/>
    <property type="match status" value="1"/>
</dbReference>